<evidence type="ECO:0000256" key="4">
    <source>
        <dbReference type="ARBA" id="ARBA00022989"/>
    </source>
</evidence>
<dbReference type="InterPro" id="IPR003841">
    <property type="entry name" value="Na/Pi_transpt"/>
</dbReference>
<sequence length="551" mass="61501">MNQVWELLAGVVIFIIGMHWLEDALKRIAGRSFKLFLKKQTSNKVKGILGGAMVTALLQSSSVVNIMVLAFVGAKVLQMENALALMLGSNLGTTFTSWIIALVGFKINIEALAWPLTGIAGLIWTMLSPHNRFYSWIQFLLGFGFLLLGLYFMQTGVASSLEHIDLLQFNRFPLIVFLLLGAVITTIVQASSATIALTLSVLHAGGISLEAAAAIILGAEIGTTSKLLILAQGKLVDKKRVALGNFLFNTISSILAFAAIGPLLYIIQDWIGVKDELTSLAFFQTLVNLLGILLFFPFLQLFGRFLQNLYSNNQQDTSFIHKVSIKEPELALMAAQEEIKHFMYHTIQYAVEAIGINNFQLPVTAWKPSHLFTNAEDRYDYLKDVHGDIQQYYVQLQASITDKEDTVLLDQLVAALRNGMYGAKSLKDARLDAEQLRNSSNDSKFSYYQMSRQRMGEFLLELTPFLTGEKPATSEELKKAFAELADQYQHSIMELYGKNRSKELTDIELSTLVNYNRELYTAKKSLLLAVSELILNPADATRLRELPGFIR</sequence>
<evidence type="ECO:0000256" key="3">
    <source>
        <dbReference type="ARBA" id="ARBA00022692"/>
    </source>
</evidence>
<evidence type="ECO:0000313" key="7">
    <source>
        <dbReference type="EMBL" id="MCF1714463.1"/>
    </source>
</evidence>
<feature type="transmembrane region" description="Helical" evidence="6">
    <location>
        <begin position="133"/>
        <end position="153"/>
    </location>
</feature>
<dbReference type="EMBL" id="JAKEVY010000002">
    <property type="protein sequence ID" value="MCF1714463.1"/>
    <property type="molecule type" value="Genomic_DNA"/>
</dbReference>
<evidence type="ECO:0000256" key="2">
    <source>
        <dbReference type="ARBA" id="ARBA00022475"/>
    </source>
</evidence>
<reference evidence="7 8" key="1">
    <citation type="submission" date="2022-01" db="EMBL/GenBank/DDBJ databases">
        <title>Flavihumibacter sp. nov., isolated from sediment of a river.</title>
        <authorList>
            <person name="Liu H."/>
        </authorList>
    </citation>
    <scope>NUCLEOTIDE SEQUENCE [LARGE SCALE GENOMIC DNA]</scope>
    <source>
        <strain evidence="7 8">RY-1</strain>
    </source>
</reference>
<feature type="transmembrane region" description="Helical" evidence="6">
    <location>
        <begin position="83"/>
        <end position="104"/>
    </location>
</feature>
<proteinExistence type="predicted"/>
<evidence type="ECO:0000313" key="8">
    <source>
        <dbReference type="Proteomes" id="UP001200145"/>
    </source>
</evidence>
<feature type="transmembrane region" description="Helical" evidence="6">
    <location>
        <begin position="111"/>
        <end position="127"/>
    </location>
</feature>
<protein>
    <submittedName>
        <fullName evidence="7">Na/Pi symporter</fullName>
    </submittedName>
</protein>
<name>A0ABS9BFI1_9BACT</name>
<comment type="subcellular location">
    <subcellularLocation>
        <location evidence="1">Cell membrane</location>
        <topology evidence="1">Multi-pass membrane protein</topology>
    </subcellularLocation>
</comment>
<dbReference type="PANTHER" id="PTHR10010">
    <property type="entry name" value="SOLUTE CARRIER FAMILY 34 SODIUM PHOSPHATE , MEMBER 2-RELATED"/>
    <property type="match status" value="1"/>
</dbReference>
<keyword evidence="8" id="KW-1185">Reference proteome</keyword>
<organism evidence="7 8">
    <name type="scientific">Flavihumibacter fluminis</name>
    <dbReference type="NCBI Taxonomy" id="2909236"/>
    <lineage>
        <taxon>Bacteria</taxon>
        <taxon>Pseudomonadati</taxon>
        <taxon>Bacteroidota</taxon>
        <taxon>Chitinophagia</taxon>
        <taxon>Chitinophagales</taxon>
        <taxon>Chitinophagaceae</taxon>
        <taxon>Flavihumibacter</taxon>
    </lineage>
</organism>
<evidence type="ECO:0000256" key="1">
    <source>
        <dbReference type="ARBA" id="ARBA00004651"/>
    </source>
</evidence>
<feature type="transmembrane region" description="Helical" evidence="6">
    <location>
        <begin position="6"/>
        <end position="25"/>
    </location>
</feature>
<dbReference type="NCBIfam" id="NF037997">
    <property type="entry name" value="Na_Pi_symport"/>
    <property type="match status" value="1"/>
</dbReference>
<feature type="transmembrane region" description="Helical" evidence="6">
    <location>
        <begin position="279"/>
        <end position="299"/>
    </location>
</feature>
<accession>A0ABS9BFI1</accession>
<gene>
    <name evidence="7" type="ORF">L0U88_07470</name>
</gene>
<feature type="transmembrane region" description="Helical" evidence="6">
    <location>
        <begin position="243"/>
        <end position="267"/>
    </location>
</feature>
<keyword evidence="4 6" id="KW-1133">Transmembrane helix</keyword>
<dbReference type="RefSeq" id="WP_234865165.1">
    <property type="nucleotide sequence ID" value="NZ_JAKEVY010000002.1"/>
</dbReference>
<keyword evidence="3 6" id="KW-0812">Transmembrane</keyword>
<keyword evidence="5 6" id="KW-0472">Membrane</keyword>
<dbReference type="PANTHER" id="PTHR10010:SF46">
    <property type="entry name" value="SODIUM-DEPENDENT PHOSPHATE TRANSPORT PROTEIN 2B"/>
    <property type="match status" value="1"/>
</dbReference>
<feature type="transmembrane region" description="Helical" evidence="6">
    <location>
        <begin position="211"/>
        <end position="231"/>
    </location>
</feature>
<dbReference type="Pfam" id="PF02690">
    <property type="entry name" value="Na_Pi_cotrans"/>
    <property type="match status" value="2"/>
</dbReference>
<comment type="caution">
    <text evidence="7">The sequence shown here is derived from an EMBL/GenBank/DDBJ whole genome shotgun (WGS) entry which is preliminary data.</text>
</comment>
<feature type="transmembrane region" description="Helical" evidence="6">
    <location>
        <begin position="174"/>
        <end position="199"/>
    </location>
</feature>
<keyword evidence="2" id="KW-1003">Cell membrane</keyword>
<dbReference type="Proteomes" id="UP001200145">
    <property type="component" value="Unassembled WGS sequence"/>
</dbReference>
<evidence type="ECO:0000256" key="5">
    <source>
        <dbReference type="ARBA" id="ARBA00023136"/>
    </source>
</evidence>
<feature type="transmembrane region" description="Helical" evidence="6">
    <location>
        <begin position="46"/>
        <end position="71"/>
    </location>
</feature>
<evidence type="ECO:0000256" key="6">
    <source>
        <dbReference type="SAM" id="Phobius"/>
    </source>
</evidence>